<dbReference type="GO" id="GO:0004177">
    <property type="term" value="F:aminopeptidase activity"/>
    <property type="evidence" value="ECO:0007669"/>
    <property type="project" value="UniProtKB-KW"/>
</dbReference>
<evidence type="ECO:0000259" key="1">
    <source>
        <dbReference type="Pfam" id="PF00557"/>
    </source>
</evidence>
<dbReference type="InterPro" id="IPR000587">
    <property type="entry name" value="Creatinase_N"/>
</dbReference>
<reference evidence="3 4" key="1">
    <citation type="submission" date="2019-10" db="EMBL/GenBank/DDBJ databases">
        <authorList>
            <person name="Wolf R A."/>
        </authorList>
    </citation>
    <scope>NUCLEOTIDE SEQUENCE [LARGE SCALE GENOMIC DNA]</scope>
    <source>
        <strain evidence="3">Collinsella_aerofaciens_MC2</strain>
    </source>
</reference>
<organism evidence="3 4">
    <name type="scientific">Collinsella aerofaciens</name>
    <dbReference type="NCBI Taxonomy" id="74426"/>
    <lineage>
        <taxon>Bacteria</taxon>
        <taxon>Bacillati</taxon>
        <taxon>Actinomycetota</taxon>
        <taxon>Coriobacteriia</taxon>
        <taxon>Coriobacteriales</taxon>
        <taxon>Coriobacteriaceae</taxon>
        <taxon>Collinsella</taxon>
    </lineage>
</organism>
<dbReference type="PANTHER" id="PTHR46112">
    <property type="entry name" value="AMINOPEPTIDASE"/>
    <property type="match status" value="1"/>
</dbReference>
<dbReference type="InterPro" id="IPR050659">
    <property type="entry name" value="Peptidase_M24B"/>
</dbReference>
<feature type="domain" description="Peptidase M24" evidence="1">
    <location>
        <begin position="137"/>
        <end position="337"/>
    </location>
</feature>
<sequence length="357" mass="39114">MNAHVDNIRLFLDEHELDGLLIKSKTMKRYLGTLTGSGCKVLITRDCGFLIMDGRYVNEAQDCESDLEFRVHEQGTSYLVELERALRECGCTSLGIEESEISISEYRNLEGLGFAITLLGSEMALMRLRKDEAEIAAVQHAVDVADDVYAKTIERLHVGMTEFEISALVHYYSIAAGAEAMSFDTIVATGERSAMPHGRPTDRRIQAHEPILIDFGVQINGYQSDMTRVCFLGAPTDRMAHVYETVLNAHLAGIDTIRCGVVAHDVDAAARRVINEAGYGEYFTHGLGHGIGMGGDLPLLNPSGEIVLDNGMIMSCEPGVYIPGVGGVRIEDDVLLKDGVACPLNHTDKQLRILDAR</sequence>
<name>A0A5K1JFD7_9ACTN</name>
<evidence type="ECO:0000259" key="2">
    <source>
        <dbReference type="Pfam" id="PF01321"/>
    </source>
</evidence>
<keyword evidence="3" id="KW-0378">Hydrolase</keyword>
<dbReference type="PANTHER" id="PTHR46112:SF3">
    <property type="entry name" value="AMINOPEPTIDASE YPDF"/>
    <property type="match status" value="1"/>
</dbReference>
<protein>
    <submittedName>
        <fullName evidence="3">Aminopeptidase YpdF</fullName>
        <ecNumber evidence="3">3.4.11.-</ecNumber>
    </submittedName>
</protein>
<evidence type="ECO:0000313" key="3">
    <source>
        <dbReference type="EMBL" id="VWM03042.1"/>
    </source>
</evidence>
<keyword evidence="3" id="KW-0645">Protease</keyword>
<dbReference type="InterPro" id="IPR029149">
    <property type="entry name" value="Creatin/AminoP/Spt16_N"/>
</dbReference>
<dbReference type="EMBL" id="CABWIE010000036">
    <property type="protein sequence ID" value="VWM03042.1"/>
    <property type="molecule type" value="Genomic_DNA"/>
</dbReference>
<dbReference type="Pfam" id="PF00557">
    <property type="entry name" value="Peptidase_M24"/>
    <property type="match status" value="1"/>
</dbReference>
<proteinExistence type="predicted"/>
<dbReference type="SUPFAM" id="SSF53092">
    <property type="entry name" value="Creatinase/prolidase N-terminal domain"/>
    <property type="match status" value="1"/>
</dbReference>
<evidence type="ECO:0000313" key="4">
    <source>
        <dbReference type="Proteomes" id="UP000361836"/>
    </source>
</evidence>
<dbReference type="Pfam" id="PF01321">
    <property type="entry name" value="Creatinase_N"/>
    <property type="match status" value="1"/>
</dbReference>
<accession>A0A5K1JFD7</accession>
<dbReference type="Gene3D" id="3.90.230.10">
    <property type="entry name" value="Creatinase/methionine aminopeptidase superfamily"/>
    <property type="match status" value="1"/>
</dbReference>
<dbReference type="EC" id="3.4.11.-" evidence="3"/>
<dbReference type="Gene3D" id="3.40.350.10">
    <property type="entry name" value="Creatinase/prolidase N-terminal domain"/>
    <property type="match status" value="1"/>
</dbReference>
<dbReference type="RefSeq" id="WP_152077260.1">
    <property type="nucleotide sequence ID" value="NZ_CAAKNU010000010.1"/>
</dbReference>
<keyword evidence="3" id="KW-0031">Aminopeptidase</keyword>
<dbReference type="Proteomes" id="UP000361836">
    <property type="component" value="Unassembled WGS sequence"/>
</dbReference>
<feature type="domain" description="Creatinase N-terminal" evidence="2">
    <location>
        <begin position="6"/>
        <end position="127"/>
    </location>
</feature>
<dbReference type="AlphaFoldDB" id="A0A5K1JFD7"/>
<dbReference type="InterPro" id="IPR000994">
    <property type="entry name" value="Pept_M24"/>
</dbReference>
<dbReference type="SUPFAM" id="SSF55920">
    <property type="entry name" value="Creatinase/aminopeptidase"/>
    <property type="match status" value="1"/>
</dbReference>
<dbReference type="InterPro" id="IPR036005">
    <property type="entry name" value="Creatinase/aminopeptidase-like"/>
</dbReference>
<gene>
    <name evidence="3" type="primary">ypdF</name>
    <name evidence="3" type="ORF">KCJAJFAP_01236</name>
</gene>
<keyword evidence="4" id="KW-1185">Reference proteome</keyword>